<feature type="compositionally biased region" description="Low complexity" evidence="1">
    <location>
        <begin position="366"/>
        <end position="377"/>
    </location>
</feature>
<feature type="compositionally biased region" description="Polar residues" evidence="1">
    <location>
        <begin position="237"/>
        <end position="253"/>
    </location>
</feature>
<keyword evidence="3" id="KW-1185">Reference proteome</keyword>
<name>A0A7R8ZYS2_9CRUS</name>
<dbReference type="AlphaFoldDB" id="A0A7R8ZYS2"/>
<evidence type="ECO:0000313" key="3">
    <source>
        <dbReference type="Proteomes" id="UP000677054"/>
    </source>
</evidence>
<feature type="compositionally biased region" description="Low complexity" evidence="1">
    <location>
        <begin position="335"/>
        <end position="354"/>
    </location>
</feature>
<feature type="region of interest" description="Disordered" evidence="1">
    <location>
        <begin position="1"/>
        <end position="76"/>
    </location>
</feature>
<organism evidence="2">
    <name type="scientific">Darwinula stevensoni</name>
    <dbReference type="NCBI Taxonomy" id="69355"/>
    <lineage>
        <taxon>Eukaryota</taxon>
        <taxon>Metazoa</taxon>
        <taxon>Ecdysozoa</taxon>
        <taxon>Arthropoda</taxon>
        <taxon>Crustacea</taxon>
        <taxon>Oligostraca</taxon>
        <taxon>Ostracoda</taxon>
        <taxon>Podocopa</taxon>
        <taxon>Podocopida</taxon>
        <taxon>Darwinulocopina</taxon>
        <taxon>Darwinuloidea</taxon>
        <taxon>Darwinulidae</taxon>
        <taxon>Darwinula</taxon>
    </lineage>
</organism>
<dbReference type="EMBL" id="CAJPEV010000134">
    <property type="protein sequence ID" value="CAG0881132.1"/>
    <property type="molecule type" value="Genomic_DNA"/>
</dbReference>
<feature type="compositionally biased region" description="Polar residues" evidence="1">
    <location>
        <begin position="271"/>
        <end position="283"/>
    </location>
</feature>
<dbReference type="OrthoDB" id="6350613at2759"/>
<feature type="region of interest" description="Disordered" evidence="1">
    <location>
        <begin position="206"/>
        <end position="449"/>
    </location>
</feature>
<dbReference type="EMBL" id="LR899651">
    <property type="protein sequence ID" value="CAD7241423.1"/>
    <property type="molecule type" value="Genomic_DNA"/>
</dbReference>
<feature type="compositionally biased region" description="Basic and acidic residues" evidence="1">
    <location>
        <begin position="315"/>
        <end position="333"/>
    </location>
</feature>
<feature type="compositionally biased region" description="Low complexity" evidence="1">
    <location>
        <begin position="208"/>
        <end position="227"/>
    </location>
</feature>
<evidence type="ECO:0000256" key="1">
    <source>
        <dbReference type="SAM" id="MobiDB-lite"/>
    </source>
</evidence>
<evidence type="ECO:0000313" key="2">
    <source>
        <dbReference type="EMBL" id="CAD7241423.1"/>
    </source>
</evidence>
<gene>
    <name evidence="2" type="ORF">DSTB1V02_LOCUS1414</name>
</gene>
<feature type="compositionally biased region" description="Polar residues" evidence="1">
    <location>
        <begin position="397"/>
        <end position="425"/>
    </location>
</feature>
<dbReference type="Proteomes" id="UP000677054">
    <property type="component" value="Unassembled WGS sequence"/>
</dbReference>
<protein>
    <submittedName>
        <fullName evidence="2">Uncharacterized protein</fullName>
    </submittedName>
</protein>
<proteinExistence type="predicted"/>
<feature type="compositionally biased region" description="Basic residues" evidence="1">
    <location>
        <begin position="28"/>
        <end position="54"/>
    </location>
</feature>
<reference evidence="2" key="1">
    <citation type="submission" date="2020-11" db="EMBL/GenBank/DDBJ databases">
        <authorList>
            <person name="Tran Van P."/>
        </authorList>
    </citation>
    <scope>NUCLEOTIDE SEQUENCE</scope>
</reference>
<sequence length="478" mass="52112">MGTWGMLKGSSSSTGMAATPSPPPIPKPPKKRYTQGEHHHHHHVHHHHHHHHLLKQTPQLSPELVPEKSLPSHTEEVTRQRACSALLELAGLCSTDWKTPRLQLRNHLDQDKDEAVSRGKSLTFSPFTRIRSHVASKLEAFKNAQEKKELENDQPLNLSTEQTFKTSQQQLINHVIEKLCSEPLTDGSDAVSSSFSFFRTEFFRNKESSPSSSSSSGQSGGCSLSPSNLFSGVTRMEAQSTHCSDQNSDSGISETCGEHEDGQGSEDTFVRSRSLSGVRNRTPSGMDHSPRPESSTTLRPSDSEPKHGRTIKGNRGKDQVKEEKPTKLKDCIKVSHSSESPTSTTSFEMPSSSTKCSDMESHERPSSSAGTRSSSKRSSAEDEGPKKRGRRRAAEECSNSSPFSVPSTMTRNSSLSKKSGENTVHSTHDSFGKKRRKTAHTTVSDGGPCLGEEALASGLTSIAEASLGKGRRHTATSS</sequence>
<accession>A0A7R8ZYS2</accession>